<sequence>MIFVARQVQEECREHCKDLYLAFIDLSKAFDTVNRELLWEELGKLGVPPKFRNILWQFPDGMQACVSIGGQQSPFFSVDVGVKQGCVLAPTIFNIFLSTLLSHKLLDHSDGVQIQYRLDGNLFNIWHLQAFTKTTNQHISELQYADDCALLAHSPEPLQRALNVVASIYSTIGLQVNIKKTQIVVQDATPQTRVPTFTLDGHPLAIVPHFTYLGSILSPSCNIDDDIQVRNGLASAAFGRLSSKVFQNRNLTISTKAAVYKAVCLSTLLYGSESWTPYQRHIRTLEAFHICYLQRLWVCPRKTGCPIMKSLTGPAYPAPTCSLRRNIYAGLGM</sequence>
<comment type="similarity">
    <text evidence="1">Belongs to the beta type-B retroviral polymerase family. HERV class-II K(HML-2) pol subfamily.</text>
</comment>
<dbReference type="EC" id="3.1.26.4" evidence="2"/>
<reference evidence="4 5" key="1">
    <citation type="submission" date="2019-06" db="EMBL/GenBank/DDBJ databases">
        <title>Draft genomes of female and male turbot (Scophthalmus maximus).</title>
        <authorList>
            <person name="Xu H."/>
            <person name="Xu X.-W."/>
            <person name="Shao C."/>
            <person name="Chen S."/>
        </authorList>
    </citation>
    <scope>NUCLEOTIDE SEQUENCE [LARGE SCALE GENOMIC DNA]</scope>
    <source>
        <strain evidence="4">Ysfricsl-2016a</strain>
        <tissue evidence="4">Blood</tissue>
    </source>
</reference>
<organism evidence="4 5">
    <name type="scientific">Scophthalmus maximus</name>
    <name type="common">Turbot</name>
    <name type="synonym">Psetta maxima</name>
    <dbReference type="NCBI Taxonomy" id="52904"/>
    <lineage>
        <taxon>Eukaryota</taxon>
        <taxon>Metazoa</taxon>
        <taxon>Chordata</taxon>
        <taxon>Craniata</taxon>
        <taxon>Vertebrata</taxon>
        <taxon>Euteleostomi</taxon>
        <taxon>Actinopterygii</taxon>
        <taxon>Neopterygii</taxon>
        <taxon>Teleostei</taxon>
        <taxon>Neoteleostei</taxon>
        <taxon>Acanthomorphata</taxon>
        <taxon>Carangaria</taxon>
        <taxon>Pleuronectiformes</taxon>
        <taxon>Pleuronectoidei</taxon>
        <taxon>Scophthalmidae</taxon>
        <taxon>Scophthalmus</taxon>
    </lineage>
</organism>
<dbReference type="Proteomes" id="UP000438429">
    <property type="component" value="Unassembled WGS sequence"/>
</dbReference>
<dbReference type="Gene3D" id="3.30.70.270">
    <property type="match status" value="1"/>
</dbReference>
<comment type="caution">
    <text evidence="4">The sequence shown here is derived from an EMBL/GenBank/DDBJ whole genome shotgun (WGS) entry which is preliminary data.</text>
</comment>
<dbReference type="PANTHER" id="PTHR47027:SF20">
    <property type="entry name" value="REVERSE TRANSCRIPTASE-LIKE PROTEIN WITH RNA-DIRECTED DNA POLYMERASE DOMAIN"/>
    <property type="match status" value="1"/>
</dbReference>
<evidence type="ECO:0000313" key="4">
    <source>
        <dbReference type="EMBL" id="KAF0027118.1"/>
    </source>
</evidence>
<dbReference type="GO" id="GO:0004523">
    <property type="term" value="F:RNA-DNA hybrid ribonuclease activity"/>
    <property type="evidence" value="ECO:0007669"/>
    <property type="project" value="UniProtKB-EC"/>
</dbReference>
<dbReference type="InterPro" id="IPR043502">
    <property type="entry name" value="DNA/RNA_pol_sf"/>
</dbReference>
<feature type="domain" description="Reverse transcriptase" evidence="3">
    <location>
        <begin position="1"/>
        <end position="217"/>
    </location>
</feature>
<protein>
    <recommendedName>
        <fullName evidence="2">ribonuclease H</fullName>
        <ecNumber evidence="2">3.1.26.4</ecNumber>
    </recommendedName>
</protein>
<accession>A0A6A4S4K9</accession>
<dbReference type="InterPro" id="IPR000477">
    <property type="entry name" value="RT_dom"/>
</dbReference>
<evidence type="ECO:0000256" key="2">
    <source>
        <dbReference type="ARBA" id="ARBA00012180"/>
    </source>
</evidence>
<dbReference type="PANTHER" id="PTHR47027">
    <property type="entry name" value="REVERSE TRANSCRIPTASE DOMAIN-CONTAINING PROTEIN"/>
    <property type="match status" value="1"/>
</dbReference>
<evidence type="ECO:0000256" key="1">
    <source>
        <dbReference type="ARBA" id="ARBA00010879"/>
    </source>
</evidence>
<evidence type="ECO:0000259" key="3">
    <source>
        <dbReference type="PROSITE" id="PS50878"/>
    </source>
</evidence>
<dbReference type="PROSITE" id="PS50878">
    <property type="entry name" value="RT_POL"/>
    <property type="match status" value="1"/>
</dbReference>
<dbReference type="AlphaFoldDB" id="A0A6A4S4K9"/>
<gene>
    <name evidence="4" type="ORF">F2P81_019859</name>
</gene>
<dbReference type="Pfam" id="PF00078">
    <property type="entry name" value="RVT_1"/>
    <property type="match status" value="1"/>
</dbReference>
<evidence type="ECO:0000313" key="5">
    <source>
        <dbReference type="Proteomes" id="UP000438429"/>
    </source>
</evidence>
<dbReference type="InterPro" id="IPR043128">
    <property type="entry name" value="Rev_trsase/Diguanyl_cyclase"/>
</dbReference>
<dbReference type="EMBL" id="VEVO01000018">
    <property type="protein sequence ID" value="KAF0027118.1"/>
    <property type="molecule type" value="Genomic_DNA"/>
</dbReference>
<dbReference type="SUPFAM" id="SSF56672">
    <property type="entry name" value="DNA/RNA polymerases"/>
    <property type="match status" value="1"/>
</dbReference>
<proteinExistence type="inferred from homology"/>
<name>A0A6A4S4K9_SCOMX</name>
<dbReference type="CDD" id="cd01650">
    <property type="entry name" value="RT_nLTR_like"/>
    <property type="match status" value="1"/>
</dbReference>